<evidence type="ECO:0000256" key="4">
    <source>
        <dbReference type="ARBA" id="ARBA00022989"/>
    </source>
</evidence>
<dbReference type="InterPro" id="IPR050833">
    <property type="entry name" value="Poly_Biosynth_Transport"/>
</dbReference>
<evidence type="ECO:0008006" key="9">
    <source>
        <dbReference type="Google" id="ProtNLM"/>
    </source>
</evidence>
<name>A0A2S7KQG5_9FLAO</name>
<feature type="transmembrane region" description="Helical" evidence="6">
    <location>
        <begin position="127"/>
        <end position="149"/>
    </location>
</feature>
<feature type="transmembrane region" description="Helical" evidence="6">
    <location>
        <begin position="431"/>
        <end position="449"/>
    </location>
</feature>
<dbReference type="Proteomes" id="UP000239800">
    <property type="component" value="Unassembled WGS sequence"/>
</dbReference>
<feature type="transmembrane region" description="Helical" evidence="6">
    <location>
        <begin position="341"/>
        <end position="365"/>
    </location>
</feature>
<sequence length="498" mass="54912">MSDSQKEYRQILKATSLFGGVQVFNILIAIVRSKVIAWLIGPAGMGIASLLNSTLNLVNGATNLGLDRSAVKEIAFAENSDNEQKSERLIAILNRLVWITSLVGALLMTVFSGPLSQWAFGDTSYDWAFMWLSLALIFKQLTASRLAVLQGLRKLGNLAKANLIGNGVALVLTLPLYYYYGIVGIVPAIILTALISLIVVMIYSQGISRSKDKIGRKDLITEGKSMVNLGVMMSLSSMITLVVGYLIQIYISGTGGLDEVGLYNAGFVILNTYVGLIFSAMATDYFPRLSGVAEDPAKVSSSVLQQAVVANLLITPIVVLFIGVAPWMVRILYTAEFLPVVPLLVWGILGMVFKASSWSVGYIILAKGDSRLFIRTSIFFNSLMLTLNILGYRYGGLEGLGISFLIYYIIHFLGVTWITRWRYNFKLEGEFYPVFFGCLLLSGLGFATTLTSNLYLKYGGLIMIFLVASWFSWKQLNKRLDLGQFLLHIFKGRKKGDD</sequence>
<dbReference type="AlphaFoldDB" id="A0A2S7KQG5"/>
<feature type="transmembrane region" description="Helical" evidence="6">
    <location>
        <begin position="36"/>
        <end position="58"/>
    </location>
</feature>
<evidence type="ECO:0000313" key="8">
    <source>
        <dbReference type="Proteomes" id="UP000239800"/>
    </source>
</evidence>
<feature type="transmembrane region" description="Helical" evidence="6">
    <location>
        <begin position="225"/>
        <end position="251"/>
    </location>
</feature>
<organism evidence="7 8">
    <name type="scientific">Aureitalea marina</name>
    <dbReference type="NCBI Taxonomy" id="930804"/>
    <lineage>
        <taxon>Bacteria</taxon>
        <taxon>Pseudomonadati</taxon>
        <taxon>Bacteroidota</taxon>
        <taxon>Flavobacteriia</taxon>
        <taxon>Flavobacteriales</taxon>
        <taxon>Flavobacteriaceae</taxon>
        <taxon>Aureitalea</taxon>
    </lineage>
</organism>
<evidence type="ECO:0000256" key="2">
    <source>
        <dbReference type="ARBA" id="ARBA00022475"/>
    </source>
</evidence>
<reference evidence="7 8" key="1">
    <citation type="submission" date="2016-11" db="EMBL/GenBank/DDBJ databases">
        <title>Trade-off between light-utilization and light-protection in marine flavobacteria.</title>
        <authorList>
            <person name="Kumagai Y."/>
        </authorList>
    </citation>
    <scope>NUCLEOTIDE SEQUENCE [LARGE SCALE GENOMIC DNA]</scope>
    <source>
        <strain evidence="7 8">NBRC 107741</strain>
    </source>
</reference>
<dbReference type="RefSeq" id="WP_104812778.1">
    <property type="nucleotide sequence ID" value="NZ_MQUB01000001.1"/>
</dbReference>
<evidence type="ECO:0000256" key="6">
    <source>
        <dbReference type="SAM" id="Phobius"/>
    </source>
</evidence>
<dbReference type="OrthoDB" id="9769862at2"/>
<keyword evidence="8" id="KW-1185">Reference proteome</keyword>
<evidence type="ECO:0000313" key="7">
    <source>
        <dbReference type="EMBL" id="PQB04847.1"/>
    </source>
</evidence>
<keyword evidence="3 6" id="KW-0812">Transmembrane</keyword>
<accession>A0A2S7KQG5</accession>
<dbReference type="CDD" id="cd13125">
    <property type="entry name" value="MATE_like_10"/>
    <property type="match status" value="1"/>
</dbReference>
<keyword evidence="2" id="KW-1003">Cell membrane</keyword>
<gene>
    <name evidence="7" type="ORF">BST85_08030</name>
</gene>
<feature type="transmembrane region" description="Helical" evidence="6">
    <location>
        <begin position="12"/>
        <end position="30"/>
    </location>
</feature>
<dbReference type="PANTHER" id="PTHR30250:SF11">
    <property type="entry name" value="O-ANTIGEN TRANSPORTER-RELATED"/>
    <property type="match status" value="1"/>
</dbReference>
<keyword evidence="5 6" id="KW-0472">Membrane</keyword>
<dbReference type="Pfam" id="PF13440">
    <property type="entry name" value="Polysacc_synt_3"/>
    <property type="match status" value="1"/>
</dbReference>
<feature type="transmembrane region" description="Helical" evidence="6">
    <location>
        <begin position="400"/>
        <end position="419"/>
    </location>
</feature>
<dbReference type="GO" id="GO:0009246">
    <property type="term" value="P:enterobacterial common antigen biosynthetic process"/>
    <property type="evidence" value="ECO:0007669"/>
    <property type="project" value="InterPro"/>
</dbReference>
<feature type="transmembrane region" description="Helical" evidence="6">
    <location>
        <begin position="161"/>
        <end position="179"/>
    </location>
</feature>
<evidence type="ECO:0000256" key="3">
    <source>
        <dbReference type="ARBA" id="ARBA00022692"/>
    </source>
</evidence>
<feature type="transmembrane region" description="Helical" evidence="6">
    <location>
        <begin position="455"/>
        <end position="473"/>
    </location>
</feature>
<comment type="subcellular location">
    <subcellularLocation>
        <location evidence="1">Cell membrane</location>
        <topology evidence="1">Multi-pass membrane protein</topology>
    </subcellularLocation>
</comment>
<evidence type="ECO:0000256" key="1">
    <source>
        <dbReference type="ARBA" id="ARBA00004651"/>
    </source>
</evidence>
<feature type="transmembrane region" description="Helical" evidence="6">
    <location>
        <begin position="96"/>
        <end position="115"/>
    </location>
</feature>
<dbReference type="InterPro" id="IPR044550">
    <property type="entry name" value="WzxE"/>
</dbReference>
<evidence type="ECO:0000256" key="5">
    <source>
        <dbReference type="ARBA" id="ARBA00023136"/>
    </source>
</evidence>
<dbReference type="PANTHER" id="PTHR30250">
    <property type="entry name" value="PST FAMILY PREDICTED COLANIC ACID TRANSPORTER"/>
    <property type="match status" value="1"/>
</dbReference>
<feature type="transmembrane region" description="Helical" evidence="6">
    <location>
        <begin position="307"/>
        <end position="329"/>
    </location>
</feature>
<feature type="transmembrane region" description="Helical" evidence="6">
    <location>
        <begin position="372"/>
        <end position="394"/>
    </location>
</feature>
<proteinExistence type="predicted"/>
<keyword evidence="4 6" id="KW-1133">Transmembrane helix</keyword>
<protein>
    <recommendedName>
        <fullName evidence="9">O-antigen translocase</fullName>
    </recommendedName>
</protein>
<comment type="caution">
    <text evidence="7">The sequence shown here is derived from an EMBL/GenBank/DDBJ whole genome shotgun (WGS) entry which is preliminary data.</text>
</comment>
<dbReference type="EMBL" id="MQUB01000001">
    <property type="protein sequence ID" value="PQB04847.1"/>
    <property type="molecule type" value="Genomic_DNA"/>
</dbReference>
<feature type="transmembrane region" description="Helical" evidence="6">
    <location>
        <begin position="185"/>
        <end position="204"/>
    </location>
</feature>
<feature type="transmembrane region" description="Helical" evidence="6">
    <location>
        <begin position="263"/>
        <end position="286"/>
    </location>
</feature>
<dbReference type="GO" id="GO:0005886">
    <property type="term" value="C:plasma membrane"/>
    <property type="evidence" value="ECO:0007669"/>
    <property type="project" value="UniProtKB-SubCell"/>
</dbReference>